<keyword evidence="7" id="KW-0206">Cytoskeleton</keyword>
<dbReference type="GO" id="GO:0090307">
    <property type="term" value="P:mitotic spindle assembly"/>
    <property type="evidence" value="ECO:0007669"/>
    <property type="project" value="TreeGrafter"/>
</dbReference>
<keyword evidence="15" id="KW-1185">Reference proteome</keyword>
<evidence type="ECO:0000256" key="4">
    <source>
        <dbReference type="ARBA" id="ARBA00022741"/>
    </source>
</evidence>
<dbReference type="PRINTS" id="PR00380">
    <property type="entry name" value="KINESINHEAVY"/>
</dbReference>
<dbReference type="InterPro" id="IPR001752">
    <property type="entry name" value="Kinesin_motor_dom"/>
</dbReference>
<dbReference type="FunFam" id="3.40.850.10:FF:000019">
    <property type="entry name" value="Kinesin-like protein KIN-5D"/>
    <property type="match status" value="1"/>
</dbReference>
<evidence type="ECO:0000256" key="9">
    <source>
        <dbReference type="ARBA" id="ARBA00046159"/>
    </source>
</evidence>
<dbReference type="OrthoDB" id="3176171at2759"/>
<evidence type="ECO:0000256" key="2">
    <source>
        <dbReference type="ARBA" id="ARBA00022490"/>
    </source>
</evidence>
<dbReference type="InterPro" id="IPR027417">
    <property type="entry name" value="P-loop_NTPase"/>
</dbReference>
<dbReference type="RefSeq" id="XP_030967914.1">
    <property type="nucleotide sequence ID" value="XM_031112054.1"/>
</dbReference>
<feature type="region of interest" description="Disordered" evidence="12">
    <location>
        <begin position="1"/>
        <end position="48"/>
    </location>
</feature>
<dbReference type="SMART" id="SM00129">
    <property type="entry name" value="KISc"/>
    <property type="match status" value="1"/>
</dbReference>
<evidence type="ECO:0000259" key="13">
    <source>
        <dbReference type="PROSITE" id="PS50067"/>
    </source>
</evidence>
<dbReference type="GO" id="GO:0008574">
    <property type="term" value="F:plus-end-directed microtubule motor activity"/>
    <property type="evidence" value="ECO:0007669"/>
    <property type="project" value="TreeGrafter"/>
</dbReference>
<evidence type="ECO:0000256" key="12">
    <source>
        <dbReference type="SAM" id="MobiDB-lite"/>
    </source>
</evidence>
<dbReference type="PANTHER" id="PTHR47970:SF9">
    <property type="entry name" value="KINESIN-LIKE PROTEIN KIN-5D"/>
    <property type="match status" value="1"/>
</dbReference>
<evidence type="ECO:0000256" key="1">
    <source>
        <dbReference type="ARBA" id="ARBA00004186"/>
    </source>
</evidence>
<feature type="coiled-coil region" evidence="11">
    <location>
        <begin position="676"/>
        <end position="703"/>
    </location>
</feature>
<dbReference type="SUPFAM" id="SSF52540">
    <property type="entry name" value="P-loop containing nucleoside triphosphate hydrolases"/>
    <property type="match status" value="1"/>
</dbReference>
<dbReference type="InterPro" id="IPR036961">
    <property type="entry name" value="Kinesin_motor_dom_sf"/>
</dbReference>
<evidence type="ECO:0000256" key="5">
    <source>
        <dbReference type="ARBA" id="ARBA00022840"/>
    </source>
</evidence>
<feature type="binding site" evidence="10">
    <location>
        <begin position="136"/>
        <end position="143"/>
    </location>
    <ligand>
        <name>ATP</name>
        <dbReference type="ChEBI" id="CHEBI:30616"/>
    </ligand>
</feature>
<dbReference type="GO" id="GO:0051231">
    <property type="term" value="P:spindle elongation"/>
    <property type="evidence" value="ECO:0007669"/>
    <property type="project" value="TreeGrafter"/>
</dbReference>
<dbReference type="GO" id="GO:0008017">
    <property type="term" value="F:microtubule binding"/>
    <property type="evidence" value="ECO:0007669"/>
    <property type="project" value="InterPro"/>
</dbReference>
<dbReference type="GO" id="GO:0007018">
    <property type="term" value="P:microtubule-based movement"/>
    <property type="evidence" value="ECO:0007669"/>
    <property type="project" value="InterPro"/>
</dbReference>
<keyword evidence="11" id="KW-0175">Coiled coil</keyword>
<comment type="similarity">
    <text evidence="8">Belongs to the TRAFAC class myosin-kinesin ATPase superfamily. Kinesin family. KIN-5/BimC subfamily.</text>
</comment>
<evidence type="ECO:0000256" key="6">
    <source>
        <dbReference type="ARBA" id="ARBA00023175"/>
    </source>
</evidence>
<keyword evidence="2" id="KW-0963">Cytoplasm</keyword>
<keyword evidence="5 10" id="KW-0067">ATP-binding</keyword>
<dbReference type="GO" id="GO:0072686">
    <property type="term" value="C:mitotic spindle"/>
    <property type="evidence" value="ECO:0007669"/>
    <property type="project" value="TreeGrafter"/>
</dbReference>
<comment type="function">
    <text evidence="9">Responsible for microtubule translocation. May be important for the organization of phragmoplast-specific arrays of microtubules. Plays an essential role in stabilizing the mitotic spindle. Required during mitotic cytokinesis.</text>
</comment>
<comment type="subcellular location">
    <subcellularLocation>
        <location evidence="1">Cytoplasm</location>
        <location evidence="1">Cytoskeleton</location>
        <location evidence="1">Spindle</location>
    </subcellularLocation>
</comment>
<dbReference type="InterPro" id="IPR047149">
    <property type="entry name" value="KIF11-like"/>
</dbReference>
<dbReference type="PROSITE" id="PS50067">
    <property type="entry name" value="KINESIN_MOTOR_2"/>
    <property type="match status" value="1"/>
</dbReference>
<evidence type="ECO:0000256" key="8">
    <source>
        <dbReference type="ARBA" id="ARBA00034704"/>
    </source>
</evidence>
<dbReference type="GeneID" id="115988480"/>
<feature type="domain" description="Kinesin motor" evidence="13">
    <location>
        <begin position="50"/>
        <end position="392"/>
    </location>
</feature>
<dbReference type="Pfam" id="PF00225">
    <property type="entry name" value="Kinesin"/>
    <property type="match status" value="1"/>
</dbReference>
<feature type="coiled-coil region" evidence="11">
    <location>
        <begin position="408"/>
        <end position="514"/>
    </location>
</feature>
<dbReference type="GO" id="GO:0005524">
    <property type="term" value="F:ATP binding"/>
    <property type="evidence" value="ECO:0007669"/>
    <property type="project" value="UniProtKB-UniRule"/>
</dbReference>
<dbReference type="InParanoid" id="A0A7N2KPR7"/>
<evidence type="ECO:0000313" key="14">
    <source>
        <dbReference type="EnsemblPlants" id="QL01p035162:mrna"/>
    </source>
</evidence>
<evidence type="ECO:0000313" key="15">
    <source>
        <dbReference type="Proteomes" id="UP000594261"/>
    </source>
</evidence>
<dbReference type="KEGG" id="qlo:115988480"/>
<feature type="coiled-coil region" evidence="11">
    <location>
        <begin position="593"/>
        <end position="620"/>
    </location>
</feature>
<evidence type="ECO:0000256" key="7">
    <source>
        <dbReference type="ARBA" id="ARBA00023212"/>
    </source>
</evidence>
<keyword evidence="3" id="KW-0493">Microtubule</keyword>
<gene>
    <name evidence="14" type="primary">LOC115988480</name>
</gene>
<dbReference type="InterPro" id="IPR047241">
    <property type="entry name" value="KIF11-like_kin_motor_dom"/>
</dbReference>
<dbReference type="OMA" id="EMRLHTP"/>
<dbReference type="AlphaFoldDB" id="A0A7N2KPR7"/>
<dbReference type="Gramene" id="QL01p035162:mrna">
    <property type="protein sequence ID" value="QL01p035162:mrna"/>
    <property type="gene ID" value="QL01p035162"/>
</dbReference>
<dbReference type="CDD" id="cd01364">
    <property type="entry name" value="KISc_BimC_Eg5"/>
    <property type="match status" value="1"/>
</dbReference>
<accession>A0A7N2KPR7</accession>
<dbReference type="EMBL" id="LRBV02000001">
    <property type="status" value="NOT_ANNOTATED_CDS"/>
    <property type="molecule type" value="Genomic_DNA"/>
</dbReference>
<name>A0A7N2KPR7_QUELO</name>
<sequence>MDSTQSQQRRGGLVSLSPAQTPRSSDKAVRDLRSGDSNSSSKNDKEKGVNVQVLVRCRPLSDDELRVHTPVVISCNENRREVCAVQSIANKQIDRTFAFDKVFGPNSQQKELYEQSVSPIVNEVLEGYNCTIFAYGQTGTGKTYTMEGGARKKNGEFPNDAGVIPRAVKQIFDILEAQNAEYSMKVTFLELYNEEITDLLAPEETSKYIDDKSKKPIALMEDGKGGVFVRGLEEEIVCTANEIYKILEKGSAKRRTAETLLNKQSSRSHSIFSITIHIKECTPEGEEMIKCGKLNLVDLAGSENISRSGAREGRAREAGEINKSLLTLGRVINALVEHSGHVPYRDSKLTRLLRDSLGGKTKTCVIATISPSIHCLEETLSTLDYAHRAKNIKNKPEINQKMMKSALIKDLYSEIDRLKQEVYAAREKNGIYIPRDRYLNEEAEKKAMAEKIERMELDSDSKDKHLMELQELYSSQQLLTEELSDKLEKTEKKLEETEHSLFDLEEKHRQANATIKEKEFLIFNLLKSEKALVERSFELRSELENAASDVSNLFAKIERKDKIDDGNRILIQKFQSQLTQQLEILHKTVAASVTQQEQQLRDMEEDMQSFVSTKVEATEELRGRLGKLKTRYGSGVKALDDITGELEVNSQSTFGNLNSEVSRHSSALEDLFKGIASEADALLNDLQSSLHKQEEKLSAYAQQQREAHARAVETARSVSKITVNFFKTLDMHASNLTQIVEEAQTVNDEKLSELEKKFEECAANEERQLLAKVAELLASSNARKKQLVQMAVNDLRESATSRTNKLQQEMSTMQDSTSSVKAKWTIQMEKTESHYVEDTSAVECGKEDLEEALQNCLKKANLGAQQWKNAQESLLSLEKSNVASVDSIVRRGMEANQILRARFSSAVSTALEDVNIANKDLLSSIDHSLQLDHDACGNLNSMIVPCCGDLRELKGGHYHKIVEITENAGICLLHEYTVDEPSCSTPRKRSFNLPSVASIEELRTPSFEELLKAFWDAKSARLANGDVKHIAGVYEAAQSVRDSRVPLTAIN</sequence>
<dbReference type="Gene3D" id="3.40.850.10">
    <property type="entry name" value="Kinesin motor domain"/>
    <property type="match status" value="1"/>
</dbReference>
<evidence type="ECO:0000256" key="10">
    <source>
        <dbReference type="PROSITE-ProRule" id="PRU00283"/>
    </source>
</evidence>
<reference evidence="14" key="2">
    <citation type="submission" date="2021-01" db="UniProtKB">
        <authorList>
            <consortium name="EnsemblPlants"/>
        </authorList>
    </citation>
    <scope>IDENTIFICATION</scope>
</reference>
<dbReference type="PROSITE" id="PS00411">
    <property type="entry name" value="KINESIN_MOTOR_1"/>
    <property type="match status" value="1"/>
</dbReference>
<dbReference type="InterPro" id="IPR019821">
    <property type="entry name" value="Kinesin_motor_CS"/>
</dbReference>
<keyword evidence="4 10" id="KW-0547">Nucleotide-binding</keyword>
<evidence type="ECO:0000256" key="11">
    <source>
        <dbReference type="SAM" id="Coils"/>
    </source>
</evidence>
<protein>
    <recommendedName>
        <fullName evidence="13">Kinesin motor domain-containing protein</fullName>
    </recommendedName>
</protein>
<reference evidence="14 15" key="1">
    <citation type="journal article" date="2016" name="G3 (Bethesda)">
        <title>First Draft Assembly and Annotation of the Genome of a California Endemic Oak Quercus lobata Nee (Fagaceae).</title>
        <authorList>
            <person name="Sork V.L."/>
            <person name="Fitz-Gibbon S.T."/>
            <person name="Puiu D."/>
            <person name="Crepeau M."/>
            <person name="Gugger P.F."/>
            <person name="Sherman R."/>
            <person name="Stevens K."/>
            <person name="Langley C.H."/>
            <person name="Pellegrini M."/>
            <person name="Salzberg S.L."/>
        </authorList>
    </citation>
    <scope>NUCLEOTIDE SEQUENCE [LARGE SCALE GENOMIC DNA]</scope>
    <source>
        <strain evidence="14 15">cv. SW786</strain>
    </source>
</reference>
<dbReference type="GO" id="GO:0005876">
    <property type="term" value="C:spindle microtubule"/>
    <property type="evidence" value="ECO:0007669"/>
    <property type="project" value="TreeGrafter"/>
</dbReference>
<dbReference type="RefSeq" id="XP_030967921.1">
    <property type="nucleotide sequence ID" value="XM_031112061.1"/>
</dbReference>
<dbReference type="Proteomes" id="UP000594261">
    <property type="component" value="Chromosome 1"/>
</dbReference>
<feature type="compositionally biased region" description="Basic and acidic residues" evidence="12">
    <location>
        <begin position="24"/>
        <end position="34"/>
    </location>
</feature>
<dbReference type="FunCoup" id="A0A7N2KPR7">
    <property type="interactions" value="1618"/>
</dbReference>
<evidence type="ECO:0000256" key="3">
    <source>
        <dbReference type="ARBA" id="ARBA00022701"/>
    </source>
</evidence>
<proteinExistence type="inferred from homology"/>
<dbReference type="EnsemblPlants" id="QL01p035162:mrna">
    <property type="protein sequence ID" value="QL01p035162:mrna"/>
    <property type="gene ID" value="QL01p035162"/>
</dbReference>
<keyword evidence="6 10" id="KW-0505">Motor protein</keyword>
<dbReference type="PANTHER" id="PTHR47970">
    <property type="entry name" value="KINESIN-LIKE PROTEIN KIF11"/>
    <property type="match status" value="1"/>
</dbReference>
<organism evidence="14 15">
    <name type="scientific">Quercus lobata</name>
    <name type="common">Valley oak</name>
    <dbReference type="NCBI Taxonomy" id="97700"/>
    <lineage>
        <taxon>Eukaryota</taxon>
        <taxon>Viridiplantae</taxon>
        <taxon>Streptophyta</taxon>
        <taxon>Embryophyta</taxon>
        <taxon>Tracheophyta</taxon>
        <taxon>Spermatophyta</taxon>
        <taxon>Magnoliopsida</taxon>
        <taxon>eudicotyledons</taxon>
        <taxon>Gunneridae</taxon>
        <taxon>Pentapetalae</taxon>
        <taxon>rosids</taxon>
        <taxon>fabids</taxon>
        <taxon>Fagales</taxon>
        <taxon>Fagaceae</taxon>
        <taxon>Quercus</taxon>
    </lineage>
</organism>